<organism evidence="1 2">
    <name type="scientific">Coprococcus eutactus</name>
    <dbReference type="NCBI Taxonomy" id="33043"/>
    <lineage>
        <taxon>Bacteria</taxon>
        <taxon>Bacillati</taxon>
        <taxon>Bacillota</taxon>
        <taxon>Clostridia</taxon>
        <taxon>Lachnospirales</taxon>
        <taxon>Lachnospiraceae</taxon>
        <taxon>Coprococcus</taxon>
    </lineage>
</organism>
<evidence type="ECO:0000313" key="2">
    <source>
        <dbReference type="Proteomes" id="UP000660047"/>
    </source>
</evidence>
<protein>
    <submittedName>
        <fullName evidence="1">TnpV protein</fullName>
    </submittedName>
</protein>
<dbReference type="RefSeq" id="WP_055224386.1">
    <property type="nucleotide sequence ID" value="NZ_BLYL01000013.1"/>
</dbReference>
<gene>
    <name evidence="1" type="ORF">COEU31_20600</name>
</gene>
<dbReference type="InterPro" id="IPR026989">
    <property type="entry name" value="TnpV"/>
</dbReference>
<sequence>MNITYENNGDYLIPNIVANPEPEGELRKFGLMRQSYLKEWHKGIYTGMVLKGTLMEHLLTVQERAEKAFDQLVEQMARVEGVTEELKAMDQMEWVRRMNNIRIRVEEIVREQIIYRV</sequence>
<dbReference type="EMBL" id="BLYL01000013">
    <property type="protein sequence ID" value="GFO95014.1"/>
    <property type="molecule type" value="Genomic_DNA"/>
</dbReference>
<dbReference type="Proteomes" id="UP000660047">
    <property type="component" value="Unassembled WGS sequence"/>
</dbReference>
<proteinExistence type="predicted"/>
<dbReference type="AlphaFoldDB" id="A0AAI9NZA7"/>
<evidence type="ECO:0000313" key="1">
    <source>
        <dbReference type="EMBL" id="GFO95014.1"/>
    </source>
</evidence>
<dbReference type="Pfam" id="PF14198">
    <property type="entry name" value="TnpV"/>
    <property type="match status" value="1"/>
</dbReference>
<comment type="caution">
    <text evidence="1">The sequence shown here is derived from an EMBL/GenBank/DDBJ whole genome shotgun (WGS) entry which is preliminary data.</text>
</comment>
<reference evidence="1" key="1">
    <citation type="submission" date="2020-06" db="EMBL/GenBank/DDBJ databases">
        <title>Characterization of fructooligosaccharide metabolism and fructooligosaccharide-degrading enzymes in human commensal butyrate producers.</title>
        <authorList>
            <person name="Tanno H."/>
            <person name="Fujii T."/>
            <person name="Hirano K."/>
            <person name="Maeno S."/>
            <person name="Tonozuka T."/>
            <person name="Sakamoto M."/>
            <person name="Ohkuma M."/>
            <person name="Tochio T."/>
            <person name="Endo A."/>
        </authorList>
    </citation>
    <scope>NUCLEOTIDE SEQUENCE</scope>
    <source>
        <strain evidence="1">JCM 31265</strain>
    </source>
</reference>
<name>A0AAI9NZA7_9FIRM</name>
<accession>A0AAI9NZA7</accession>